<dbReference type="SMART" id="SM00943">
    <property type="entry name" value="Prim-Pol"/>
    <property type="match status" value="1"/>
</dbReference>
<evidence type="ECO:0000259" key="2">
    <source>
        <dbReference type="SMART" id="SM00942"/>
    </source>
</evidence>
<dbReference type="AlphaFoldDB" id="A0A934X5R5"/>
<evidence type="ECO:0000256" key="1">
    <source>
        <dbReference type="SAM" id="MobiDB-lite"/>
    </source>
</evidence>
<organism evidence="4 5">
    <name type="scientific">Candidatus Phosphoribacter hodrii</name>
    <dbReference type="NCBI Taxonomy" id="2953743"/>
    <lineage>
        <taxon>Bacteria</taxon>
        <taxon>Bacillati</taxon>
        <taxon>Actinomycetota</taxon>
        <taxon>Actinomycetes</taxon>
        <taxon>Micrococcales</taxon>
        <taxon>Dermatophilaceae</taxon>
        <taxon>Candidatus Phosphoribacter</taxon>
    </lineage>
</organism>
<dbReference type="SMART" id="SM00942">
    <property type="entry name" value="PriCT_1"/>
    <property type="match status" value="1"/>
</dbReference>
<evidence type="ECO:0000313" key="4">
    <source>
        <dbReference type="EMBL" id="MBK6301666.1"/>
    </source>
</evidence>
<dbReference type="SUPFAM" id="SSF56747">
    <property type="entry name" value="Prim-pol domain"/>
    <property type="match status" value="1"/>
</dbReference>
<evidence type="ECO:0000313" key="5">
    <source>
        <dbReference type="Proteomes" id="UP000718281"/>
    </source>
</evidence>
<dbReference type="EMBL" id="JADIXZ010000005">
    <property type="protein sequence ID" value="MBK6301666.1"/>
    <property type="molecule type" value="Genomic_DNA"/>
</dbReference>
<protein>
    <submittedName>
        <fullName evidence="4">Bifunctional DNA primase/polymerase</fullName>
    </submittedName>
</protein>
<dbReference type="Pfam" id="PF09250">
    <property type="entry name" value="Prim-Pol"/>
    <property type="match status" value="1"/>
</dbReference>
<dbReference type="Proteomes" id="UP000718281">
    <property type="component" value="Unassembled WGS sequence"/>
</dbReference>
<gene>
    <name evidence="4" type="ORF">IPF40_11690</name>
</gene>
<dbReference type="Pfam" id="PF08708">
    <property type="entry name" value="PriCT_1"/>
    <property type="match status" value="1"/>
</dbReference>
<dbReference type="InterPro" id="IPR015330">
    <property type="entry name" value="DNA_primase/pol_bifunc_N"/>
</dbReference>
<feature type="domain" description="Primase C-terminal 1" evidence="2">
    <location>
        <begin position="214"/>
        <end position="277"/>
    </location>
</feature>
<comment type="caution">
    <text evidence="4">The sequence shown here is derived from an EMBL/GenBank/DDBJ whole genome shotgun (WGS) entry which is preliminary data.</text>
</comment>
<feature type="compositionally biased region" description="Pro residues" evidence="1">
    <location>
        <begin position="276"/>
        <end position="288"/>
    </location>
</feature>
<proteinExistence type="predicted"/>
<name>A0A934X5R5_9MICO</name>
<evidence type="ECO:0000259" key="3">
    <source>
        <dbReference type="SMART" id="SM00943"/>
    </source>
</evidence>
<feature type="domain" description="DNA primase/polymerase bifunctional N-terminal" evidence="3">
    <location>
        <begin position="24"/>
        <end position="190"/>
    </location>
</feature>
<feature type="region of interest" description="Disordered" evidence="1">
    <location>
        <begin position="276"/>
        <end position="315"/>
    </location>
</feature>
<accession>A0A934X5R5</accession>
<reference evidence="4 5" key="1">
    <citation type="submission" date="2020-10" db="EMBL/GenBank/DDBJ databases">
        <title>Connecting structure to function with the recovery of over 1000 high-quality activated sludge metagenome-assembled genomes encoding full-length rRNA genes using long-read sequencing.</title>
        <authorList>
            <person name="Singleton C.M."/>
            <person name="Petriglieri F."/>
            <person name="Kristensen J.M."/>
            <person name="Kirkegaard R.H."/>
            <person name="Michaelsen T.Y."/>
            <person name="Andersen M.H."/>
            <person name="Karst S.M."/>
            <person name="Dueholm M.S."/>
            <person name="Nielsen P.H."/>
            <person name="Albertsen M."/>
        </authorList>
    </citation>
    <scope>NUCLEOTIDE SEQUENCE [LARGE SCALE GENOMIC DNA]</scope>
    <source>
        <strain evidence="4">AalE_18-Q3-R2-46_BAT3C.188</strain>
    </source>
</reference>
<dbReference type="InterPro" id="IPR014820">
    <property type="entry name" value="PriCT_1"/>
</dbReference>
<sequence>MTEPPDFTRALLRASGAATLAVAARGLARAGVPVFPCAPDGKQPITRHGFRDATTRVAEVEAWWARTPEANLGVPTGGTSGMVVVDVDVHGRADGRIAFDRASRAGLVGGWALLARTPSGGLHAFYAATPGVEQRSWQAAAAGVDFRGDGGYIIVPPSVRVIDHVPTRYEVVSASADRAHLNAAGLRELLDPRPEPATLRTDVEVQGADVARLAAWVAGRGEGERNRSVFWAACRLAENGVPASDAVDVLTTAASQAGLSEREITTTVRSAYRLVPPAPRWPSRPDPPTGGERSAGWFERQRNPPPVACQRGRGL</sequence>
<dbReference type="CDD" id="cd04859">
    <property type="entry name" value="Prim_Pol"/>
    <property type="match status" value="1"/>
</dbReference>